<feature type="active site" description="Nucleophile" evidence="4">
    <location>
        <position position="62"/>
    </location>
</feature>
<feature type="short sequence motif" description="GXGXXG" evidence="4">
    <location>
        <begin position="33"/>
        <end position="38"/>
    </location>
</feature>
<feature type="chain" id="PRO_5043129631" evidence="5">
    <location>
        <begin position="19"/>
        <end position="717"/>
    </location>
</feature>
<feature type="short sequence motif" description="DGA/G" evidence="4">
    <location>
        <begin position="208"/>
        <end position="210"/>
    </location>
</feature>
<dbReference type="InterPro" id="IPR016035">
    <property type="entry name" value="Acyl_Trfase/lysoPLipase"/>
</dbReference>
<evidence type="ECO:0000256" key="2">
    <source>
        <dbReference type="ARBA" id="ARBA00022963"/>
    </source>
</evidence>
<protein>
    <submittedName>
        <fullName evidence="7">NTE family protein RssA</fullName>
    </submittedName>
    <submittedName>
        <fullName evidence="8">Patatin-like phospholipase family protein</fullName>
    </submittedName>
</protein>
<evidence type="ECO:0000313" key="7">
    <source>
        <dbReference type="EMBL" id="KRG18957.1"/>
    </source>
</evidence>
<dbReference type="PANTHER" id="PTHR14226:SF29">
    <property type="entry name" value="NEUROPATHY TARGET ESTERASE SWS"/>
    <property type="match status" value="1"/>
</dbReference>
<feature type="active site" description="Proton acceptor" evidence="4">
    <location>
        <position position="208"/>
    </location>
</feature>
<dbReference type="PROSITE" id="PS51635">
    <property type="entry name" value="PNPLA"/>
    <property type="match status" value="1"/>
</dbReference>
<keyword evidence="2 4" id="KW-0442">Lipid degradation</keyword>
<keyword evidence="5" id="KW-0732">Signal</keyword>
<dbReference type="GO" id="GO:0019867">
    <property type="term" value="C:outer membrane"/>
    <property type="evidence" value="ECO:0007669"/>
    <property type="project" value="InterPro"/>
</dbReference>
<sequence>MKLITLFLSIVLSTCAFAQTTDTRPKIGLVLSGGGAKGGAHIGVLKKIDEMQIPIDVIVGTSMGAVVGGLYAVGNSAIEIEKILSSVAWDSILINKIDRDYLYYRRKRDDDLFLIRQLIGLKNGSIRFPQGVVQGHKLYQAFKKETIVHEPLKDFDALPIPFRAVATDLISGKCVVLSQGDLANAMYASMAVPGLFSPAMIDGQLLVDGGVTNNLPVEIAKEMGVDIIIAVDVGAPMLSKNQIEGFDSVLDQLTNIYTQENMQHSLHLLSEKDILISPIMKEVGTSSYDQLAKAIQYGEEATEQVQDKLAHLAYGLNHTNHNRTHLYIKGVHIQNETVLNTKTYQAYLPICPGYYTPAELDDYISRLYGLELFEKIEYNVDNNILMVTPNERSWGPTYIQGSLLLGTDFEGNSNFRVGLGITKTLMNAYAGEGRLFGSIGEVNGILSDIYQPFTRDLVWYINPRVGYIQQPFHLYIDDEAFAQYLLSTMRAELGIGRNLYEWGRVEIGYGRANSSARLKVGNGFPDGNQDDGFVYSRFEWDTLDNSFFPHEGTVGAAQYYWYKKDLGGNTDFEQFQIQGALAQSVGKHSGAIVTKYQTTTAGEASFDAQFTLGGLFRLSGLAEQQLFGQHAALLTFLYYYSLKDVSIIPNYPFPLYLGMSLETGNTWQSRSSIREHSFRKAGSLFLGFDTIIGPFYFGYGFAENGKRALHLFMGRPF</sequence>
<evidence type="ECO:0000313" key="8">
    <source>
        <dbReference type="EMBL" id="MCS5709309.1"/>
    </source>
</evidence>
<dbReference type="STRING" id="437022.CC99x_00945"/>
<keyword evidence="3 4" id="KW-0443">Lipid metabolism</keyword>
<gene>
    <name evidence="7" type="primary">rssA</name>
    <name evidence="7" type="ORF">CC99x_00945</name>
    <name evidence="8" type="ORF">CC99x_010370</name>
</gene>
<organism evidence="7">
    <name type="scientific">Candidatus Berkiella cookevillensis</name>
    <dbReference type="NCBI Taxonomy" id="437022"/>
    <lineage>
        <taxon>Bacteria</taxon>
        <taxon>Pseudomonadati</taxon>
        <taxon>Pseudomonadota</taxon>
        <taxon>Gammaproteobacteria</taxon>
        <taxon>Candidatus Berkiellales</taxon>
        <taxon>Candidatus Berkiellaceae</taxon>
        <taxon>Candidatus Berkiella</taxon>
    </lineage>
</organism>
<keyword evidence="1 4" id="KW-0378">Hydrolase</keyword>
<evidence type="ECO:0000256" key="3">
    <source>
        <dbReference type="ARBA" id="ARBA00023098"/>
    </source>
</evidence>
<comment type="caution">
    <text evidence="7">The sequence shown here is derived from an EMBL/GenBank/DDBJ whole genome shotgun (WGS) entry which is preliminary data.</text>
</comment>
<proteinExistence type="predicted"/>
<dbReference type="EMBL" id="LKHV01000004">
    <property type="protein sequence ID" value="KRG18957.1"/>
    <property type="molecule type" value="Genomic_DNA"/>
</dbReference>
<dbReference type="EMBL" id="LKHV02000001">
    <property type="protein sequence ID" value="MCS5709309.1"/>
    <property type="molecule type" value="Genomic_DNA"/>
</dbReference>
<feature type="domain" description="PNPLA" evidence="6">
    <location>
        <begin position="29"/>
        <end position="221"/>
    </location>
</feature>
<reference evidence="8" key="3">
    <citation type="submission" date="2021-06" db="EMBL/GenBank/DDBJ databases">
        <title>Genomic Description and Analysis of Intracellular Bacteria, Candidatus Berkiella cookevillensis and Candidatus Berkiella aquae.</title>
        <authorList>
            <person name="Kidane D.T."/>
            <person name="Mehari Y.T."/>
            <person name="Rice F.C."/>
            <person name="Arivett B.A."/>
            <person name="Farone A.L."/>
            <person name="Berk S.G."/>
            <person name="Farone M.B."/>
        </authorList>
    </citation>
    <scope>NUCLEOTIDE SEQUENCE</scope>
    <source>
        <strain evidence="8">CC99</strain>
    </source>
</reference>
<dbReference type="PANTHER" id="PTHR14226">
    <property type="entry name" value="NEUROPATHY TARGET ESTERASE/SWISS CHEESE D.MELANOGASTER"/>
    <property type="match status" value="1"/>
</dbReference>
<dbReference type="Proteomes" id="UP000051494">
    <property type="component" value="Unassembled WGS sequence"/>
</dbReference>
<dbReference type="OrthoDB" id="5290098at2"/>
<dbReference type="AlphaFoldDB" id="A0A0Q9YEM8"/>
<dbReference type="GO" id="GO:0016787">
    <property type="term" value="F:hydrolase activity"/>
    <property type="evidence" value="ECO:0007669"/>
    <property type="project" value="UniProtKB-UniRule"/>
</dbReference>
<dbReference type="GO" id="GO:0016042">
    <property type="term" value="P:lipid catabolic process"/>
    <property type="evidence" value="ECO:0007669"/>
    <property type="project" value="UniProtKB-UniRule"/>
</dbReference>
<evidence type="ECO:0000256" key="5">
    <source>
        <dbReference type="SAM" id="SignalP"/>
    </source>
</evidence>
<dbReference type="SUPFAM" id="SSF52151">
    <property type="entry name" value="FabD/lysophospholipase-like"/>
    <property type="match status" value="1"/>
</dbReference>
<dbReference type="Pfam" id="PF01734">
    <property type="entry name" value="Patatin"/>
    <property type="match status" value="1"/>
</dbReference>
<reference evidence="8" key="2">
    <citation type="journal article" date="2016" name="Genome Announc.">
        <title>Draft Genome Sequences of Two Novel Amoeba-Resistant Intranuclear Bacteria, 'Candidatus Berkiella cookevillensis' and 'Candidatus Berkiella aquae'.</title>
        <authorList>
            <person name="Mehari Y.T."/>
            <person name="Arivett B.A."/>
            <person name="Farone A.L."/>
            <person name="Gunderson J.H."/>
            <person name="Farone M.B."/>
        </authorList>
    </citation>
    <scope>NUCLEOTIDE SEQUENCE</scope>
    <source>
        <strain evidence="8">CC99</strain>
    </source>
</reference>
<dbReference type="InterPro" id="IPR002641">
    <property type="entry name" value="PNPLA_dom"/>
</dbReference>
<dbReference type="InterPro" id="IPR050301">
    <property type="entry name" value="NTE"/>
</dbReference>
<dbReference type="Gene3D" id="2.40.160.50">
    <property type="entry name" value="membrane protein fhac: a member of the omp85/tpsb transporter family"/>
    <property type="match status" value="1"/>
</dbReference>
<evidence type="ECO:0000256" key="4">
    <source>
        <dbReference type="PROSITE-ProRule" id="PRU01161"/>
    </source>
</evidence>
<dbReference type="Gene3D" id="3.40.1090.10">
    <property type="entry name" value="Cytosolic phospholipase A2 catalytic domain"/>
    <property type="match status" value="2"/>
</dbReference>
<feature type="signal peptide" evidence="5">
    <location>
        <begin position="1"/>
        <end position="18"/>
    </location>
</feature>
<evidence type="ECO:0000256" key="1">
    <source>
        <dbReference type="ARBA" id="ARBA00022801"/>
    </source>
</evidence>
<dbReference type="RefSeq" id="WP_057624076.1">
    <property type="nucleotide sequence ID" value="NZ_LKHV02000001.1"/>
</dbReference>
<accession>A0A0Q9YEM8</accession>
<evidence type="ECO:0000259" key="6">
    <source>
        <dbReference type="PROSITE" id="PS51635"/>
    </source>
</evidence>
<keyword evidence="9" id="KW-1185">Reference proteome</keyword>
<dbReference type="CDD" id="cd07205">
    <property type="entry name" value="Pat_PNPLA6_PNPLA7_NTE1_like"/>
    <property type="match status" value="1"/>
</dbReference>
<dbReference type="PATRIC" id="fig|1590042.3.peg.966"/>
<name>A0A0Q9YEM8_9GAMM</name>
<feature type="short sequence motif" description="GXSXG" evidence="4">
    <location>
        <begin position="60"/>
        <end position="64"/>
    </location>
</feature>
<reference evidence="7" key="1">
    <citation type="submission" date="2015-09" db="EMBL/GenBank/DDBJ databases">
        <title>Draft Genome Sequences of Two Novel Amoeba-resistant Intranuclear Bacteria, Candidatus Berkiella cookevillensis and Candidatus Berkiella aquae.</title>
        <authorList>
            <person name="Mehari Y.T."/>
            <person name="Arivett B.A."/>
            <person name="Farone A.L."/>
            <person name="Gunderson J.H."/>
            <person name="Farone M.B."/>
        </authorList>
    </citation>
    <scope>NUCLEOTIDE SEQUENCE [LARGE SCALE GENOMIC DNA]</scope>
    <source>
        <strain evidence="7">CC99</strain>
    </source>
</reference>
<evidence type="ECO:0000313" key="9">
    <source>
        <dbReference type="Proteomes" id="UP000051494"/>
    </source>
</evidence>